<dbReference type="EMBL" id="JACLCP010000002">
    <property type="protein sequence ID" value="MBC2845064.1"/>
    <property type="molecule type" value="Genomic_DNA"/>
</dbReference>
<proteinExistence type="inferred from homology"/>
<dbReference type="RefSeq" id="WP_185788782.1">
    <property type="nucleotide sequence ID" value="NZ_JACLCP010000002.1"/>
</dbReference>
<dbReference type="SUPFAM" id="SSF53335">
    <property type="entry name" value="S-adenosyl-L-methionine-dependent methyltransferases"/>
    <property type="match status" value="2"/>
</dbReference>
<dbReference type="GO" id="GO:0032259">
    <property type="term" value="P:methylation"/>
    <property type="evidence" value="ECO:0007669"/>
    <property type="project" value="UniProtKB-KW"/>
</dbReference>
<evidence type="ECO:0000313" key="10">
    <source>
        <dbReference type="EMBL" id="MBC2845064.1"/>
    </source>
</evidence>
<keyword evidence="7" id="KW-0238">DNA-binding</keyword>
<organism evidence="10 11">
    <name type="scientific">Winogradskyella flava</name>
    <dbReference type="NCBI Taxonomy" id="1884876"/>
    <lineage>
        <taxon>Bacteria</taxon>
        <taxon>Pseudomonadati</taxon>
        <taxon>Bacteroidota</taxon>
        <taxon>Flavobacteriia</taxon>
        <taxon>Flavobacteriales</taxon>
        <taxon>Flavobacteriaceae</taxon>
        <taxon>Winogradskyella</taxon>
    </lineage>
</organism>
<evidence type="ECO:0000256" key="1">
    <source>
        <dbReference type="ARBA" id="ARBA00010203"/>
    </source>
</evidence>
<dbReference type="Gene3D" id="3.40.50.150">
    <property type="entry name" value="Vaccinia Virus protein VP39"/>
    <property type="match status" value="2"/>
</dbReference>
<dbReference type="InterPro" id="IPR029063">
    <property type="entry name" value="SAM-dependent_MTases_sf"/>
</dbReference>
<dbReference type="GO" id="GO:0015667">
    <property type="term" value="F:site-specific DNA-methyltransferase (cytosine-N4-specific) activity"/>
    <property type="evidence" value="ECO:0007669"/>
    <property type="project" value="UniProtKB-EC"/>
</dbReference>
<dbReference type="GO" id="GO:0008170">
    <property type="term" value="F:N-methyltransferase activity"/>
    <property type="evidence" value="ECO:0007669"/>
    <property type="project" value="InterPro"/>
</dbReference>
<dbReference type="Proteomes" id="UP000533900">
    <property type="component" value="Unassembled WGS sequence"/>
</dbReference>
<dbReference type="Pfam" id="PF01555">
    <property type="entry name" value="N6_N4_Mtase"/>
    <property type="match status" value="1"/>
</dbReference>
<evidence type="ECO:0000256" key="3">
    <source>
        <dbReference type="ARBA" id="ARBA00022603"/>
    </source>
</evidence>
<dbReference type="GO" id="GO:0003677">
    <property type="term" value="F:DNA binding"/>
    <property type="evidence" value="ECO:0007669"/>
    <property type="project" value="UniProtKB-KW"/>
</dbReference>
<evidence type="ECO:0000256" key="2">
    <source>
        <dbReference type="ARBA" id="ARBA00012185"/>
    </source>
</evidence>
<evidence type="ECO:0000313" key="11">
    <source>
        <dbReference type="Proteomes" id="UP000533900"/>
    </source>
</evidence>
<evidence type="ECO:0000256" key="8">
    <source>
        <dbReference type="ARBA" id="ARBA00049120"/>
    </source>
</evidence>
<keyword evidence="4" id="KW-0808">Transferase</keyword>
<evidence type="ECO:0000256" key="6">
    <source>
        <dbReference type="ARBA" id="ARBA00022747"/>
    </source>
</evidence>
<evidence type="ECO:0000256" key="5">
    <source>
        <dbReference type="ARBA" id="ARBA00022691"/>
    </source>
</evidence>
<keyword evidence="3" id="KW-0489">Methyltransferase</keyword>
<name>A0A842IT79_9FLAO</name>
<dbReference type="PROSITE" id="PS00093">
    <property type="entry name" value="N4_MTASE"/>
    <property type="match status" value="1"/>
</dbReference>
<sequence>MINNNFELNNQGASNAGDTRSLARHRWYFYKEGFSPALVNKAIEESDISDNDIVLDPFNGSGTVTLTAALKGINSVGFEVNPFTSFLSQVKATNFTKKNFKKVSDLVMMNSEIGATSHLENYSTFTENNHRGKNKWLFNKDVLQAFAGGYNNLGRTSKSSKLAKLALVSAIMKNSNAKKDGKCLRYKNNWKSHAYSKDSFLESLQENLDVIERDLEHAVGTEPIIKTGDSRKLVKKFDEKFKLCITSPPYLNTFDYTDIYRPELFLSGFINSSEELRKLRFKTVRSHVQVQWNKPKINDFGIHFNDVYKKISDKKELLMHKNIPDMISAYFEDMQEIFMDLKQKADKGASLWFVVSTSAYANEHIPVDLILADIATKVGWKLKEIGVLREILKRKTKNSPDIDKLRESVIILNN</sequence>
<accession>A0A842IT79</accession>
<evidence type="ECO:0000256" key="4">
    <source>
        <dbReference type="ARBA" id="ARBA00022679"/>
    </source>
</evidence>
<keyword evidence="5" id="KW-0949">S-adenosyl-L-methionine</keyword>
<keyword evidence="6" id="KW-0680">Restriction system</keyword>
<evidence type="ECO:0000259" key="9">
    <source>
        <dbReference type="Pfam" id="PF01555"/>
    </source>
</evidence>
<feature type="domain" description="DNA methylase N-4/N-6" evidence="9">
    <location>
        <begin position="31"/>
        <end position="82"/>
    </location>
</feature>
<evidence type="ECO:0000256" key="7">
    <source>
        <dbReference type="ARBA" id="ARBA00023125"/>
    </source>
</evidence>
<dbReference type="InterPro" id="IPR017985">
    <property type="entry name" value="MeTrfase_CN4_CS"/>
</dbReference>
<keyword evidence="11" id="KW-1185">Reference proteome</keyword>
<gene>
    <name evidence="10" type="ORF">H7F21_08170</name>
</gene>
<protein>
    <recommendedName>
        <fullName evidence="2">site-specific DNA-methyltransferase (cytosine-N(4)-specific)</fullName>
        <ecNumber evidence="2">2.1.1.113</ecNumber>
    </recommendedName>
</protein>
<reference evidence="10" key="1">
    <citation type="submission" date="2020-08" db="EMBL/GenBank/DDBJ databases">
        <title>Winogradskyella ouciana sp. nov., isolated from the hadal seawater of the Mariana Trench.</title>
        <authorList>
            <person name="He X."/>
        </authorList>
    </citation>
    <scope>NUCLEOTIDE SEQUENCE [LARGE SCALE GENOMIC DNA]</scope>
    <source>
        <strain evidence="10">KCTC 52348</strain>
    </source>
</reference>
<comment type="caution">
    <text evidence="10">The sequence shown here is derived from an EMBL/GenBank/DDBJ whole genome shotgun (WGS) entry which is preliminary data.</text>
</comment>
<dbReference type="EC" id="2.1.1.113" evidence="2"/>
<dbReference type="GO" id="GO:0009307">
    <property type="term" value="P:DNA restriction-modification system"/>
    <property type="evidence" value="ECO:0007669"/>
    <property type="project" value="UniProtKB-KW"/>
</dbReference>
<dbReference type="InterPro" id="IPR002941">
    <property type="entry name" value="DNA_methylase_N4/N6"/>
</dbReference>
<comment type="catalytic activity">
    <reaction evidence="8">
        <text>a 2'-deoxycytidine in DNA + S-adenosyl-L-methionine = an N(4)-methyl-2'-deoxycytidine in DNA + S-adenosyl-L-homocysteine + H(+)</text>
        <dbReference type="Rhea" id="RHEA:16857"/>
        <dbReference type="Rhea" id="RHEA-COMP:11369"/>
        <dbReference type="Rhea" id="RHEA-COMP:13674"/>
        <dbReference type="ChEBI" id="CHEBI:15378"/>
        <dbReference type="ChEBI" id="CHEBI:57856"/>
        <dbReference type="ChEBI" id="CHEBI:59789"/>
        <dbReference type="ChEBI" id="CHEBI:85452"/>
        <dbReference type="ChEBI" id="CHEBI:137933"/>
        <dbReference type="EC" id="2.1.1.113"/>
    </reaction>
</comment>
<comment type="similarity">
    <text evidence="1">Belongs to the N(4)/N(6)-methyltransferase family. N(4) subfamily.</text>
</comment>
<dbReference type="AlphaFoldDB" id="A0A842IT79"/>